<proteinExistence type="predicted"/>
<reference evidence="1" key="1">
    <citation type="submission" date="2023-03" db="EMBL/GenBank/DDBJ databases">
        <title>Massive genome expansion in bonnet fungi (Mycena s.s.) driven by repeated elements and novel gene families across ecological guilds.</title>
        <authorList>
            <consortium name="Lawrence Berkeley National Laboratory"/>
            <person name="Harder C.B."/>
            <person name="Miyauchi S."/>
            <person name="Viragh M."/>
            <person name="Kuo A."/>
            <person name="Thoen E."/>
            <person name="Andreopoulos B."/>
            <person name="Lu D."/>
            <person name="Skrede I."/>
            <person name="Drula E."/>
            <person name="Henrissat B."/>
            <person name="Morin E."/>
            <person name="Kohler A."/>
            <person name="Barry K."/>
            <person name="LaButti K."/>
            <person name="Morin E."/>
            <person name="Salamov A."/>
            <person name="Lipzen A."/>
            <person name="Mereny Z."/>
            <person name="Hegedus B."/>
            <person name="Baldrian P."/>
            <person name="Stursova M."/>
            <person name="Weitz H."/>
            <person name="Taylor A."/>
            <person name="Grigoriev I.V."/>
            <person name="Nagy L.G."/>
            <person name="Martin F."/>
            <person name="Kauserud H."/>
        </authorList>
    </citation>
    <scope>NUCLEOTIDE SEQUENCE</scope>
    <source>
        <strain evidence="1">CBHHK002</strain>
    </source>
</reference>
<dbReference type="EMBL" id="JARIHO010000039">
    <property type="protein sequence ID" value="KAJ7328273.1"/>
    <property type="molecule type" value="Genomic_DNA"/>
</dbReference>
<protein>
    <submittedName>
        <fullName evidence="1">Uncharacterized protein</fullName>
    </submittedName>
</protein>
<evidence type="ECO:0000313" key="2">
    <source>
        <dbReference type="Proteomes" id="UP001218218"/>
    </source>
</evidence>
<gene>
    <name evidence="1" type="ORF">DFH08DRAFT_1084464</name>
</gene>
<dbReference type="AlphaFoldDB" id="A0AAD6ZMH5"/>
<sequence>MGQASPPLMIETQLERSGTAPLAVSFDARHNDIAGKSVDTLIKESWRWESLRLRASDTPGLATVFSALEVSNTPPETKGKNSTTRRIPTELLCQIFIWTLPYTRRFGDQIFDFSPLGSLSASDGFSISAWWRISYSLFHHHATLPPLFPLARGCPASPPTSTTTPLRIGAAPRPSVSCQVVPSLQCEDAAATQPPRYHPNLAVPAYGDSKMVKGASRPSYTSLPRLNASSWHTVTCASPNEST</sequence>
<organism evidence="1 2">
    <name type="scientific">Mycena albidolilacea</name>
    <dbReference type="NCBI Taxonomy" id="1033008"/>
    <lineage>
        <taxon>Eukaryota</taxon>
        <taxon>Fungi</taxon>
        <taxon>Dikarya</taxon>
        <taxon>Basidiomycota</taxon>
        <taxon>Agaricomycotina</taxon>
        <taxon>Agaricomycetes</taxon>
        <taxon>Agaricomycetidae</taxon>
        <taxon>Agaricales</taxon>
        <taxon>Marasmiineae</taxon>
        <taxon>Mycenaceae</taxon>
        <taxon>Mycena</taxon>
    </lineage>
</organism>
<name>A0AAD6ZMH5_9AGAR</name>
<comment type="caution">
    <text evidence="1">The sequence shown here is derived from an EMBL/GenBank/DDBJ whole genome shotgun (WGS) entry which is preliminary data.</text>
</comment>
<dbReference type="Proteomes" id="UP001218218">
    <property type="component" value="Unassembled WGS sequence"/>
</dbReference>
<keyword evidence="2" id="KW-1185">Reference proteome</keyword>
<evidence type="ECO:0000313" key="1">
    <source>
        <dbReference type="EMBL" id="KAJ7328273.1"/>
    </source>
</evidence>
<accession>A0AAD6ZMH5</accession>